<sequence>MSASSLRRDPASGLTLKVMARKGPPEAESVTAVLAARSQQFLRELDPVFDVDMYRSVRNGLPDGVTVEQALASNGGRILTLQAENSLEAAMIESRKSSDAAGGIYPLSFGHQLRLFIDNGNIEILIGFGGTAGAGSLLCTFIWPYPGGFADESLISLSLKLVQGMADIWDAHTAVLYRDAELTPQYNVPGDATVGSCTYFGPEMPINETQIPPTVEAFPYKKGTIVIQRDPRAPLVADDIRSIRAAVGLPAERPEVRLPKGSRRL</sequence>
<dbReference type="RefSeq" id="WP_275231771.1">
    <property type="nucleotide sequence ID" value="NZ_JARDXE010000006.1"/>
</dbReference>
<proteinExistence type="predicted"/>
<dbReference type="AlphaFoldDB" id="A0AAW6LNL9"/>
<dbReference type="EMBL" id="JARDXE010000006">
    <property type="protein sequence ID" value="MDE8645620.1"/>
    <property type="molecule type" value="Genomic_DNA"/>
</dbReference>
<comment type="caution">
    <text evidence="1">The sequence shown here is derived from an EMBL/GenBank/DDBJ whole genome shotgun (WGS) entry which is preliminary data.</text>
</comment>
<name>A0AAW6LNL9_RHOSG</name>
<gene>
    <name evidence="1" type="ORF">PXH69_11720</name>
</gene>
<accession>A0AAW6LNL9</accession>
<evidence type="ECO:0000313" key="2">
    <source>
        <dbReference type="Proteomes" id="UP001217325"/>
    </source>
</evidence>
<reference evidence="1" key="1">
    <citation type="submission" date="2023-02" db="EMBL/GenBank/DDBJ databases">
        <title>A novel hydrolase synthesized by Rhodococcus erythropolis HQ is responsible for the detoxification of Zearalenone.</title>
        <authorList>
            <person name="Hu J."/>
            <person name="Xu J."/>
        </authorList>
    </citation>
    <scope>NUCLEOTIDE SEQUENCE</scope>
    <source>
        <strain evidence="1">HQ</strain>
    </source>
</reference>
<protein>
    <submittedName>
        <fullName evidence="1">Uncharacterized protein</fullName>
    </submittedName>
</protein>
<dbReference type="Proteomes" id="UP001217325">
    <property type="component" value="Unassembled WGS sequence"/>
</dbReference>
<evidence type="ECO:0000313" key="1">
    <source>
        <dbReference type="EMBL" id="MDE8645620.1"/>
    </source>
</evidence>
<organism evidence="1 2">
    <name type="scientific">Rhodococcus qingshengii</name>
    <dbReference type="NCBI Taxonomy" id="334542"/>
    <lineage>
        <taxon>Bacteria</taxon>
        <taxon>Bacillati</taxon>
        <taxon>Actinomycetota</taxon>
        <taxon>Actinomycetes</taxon>
        <taxon>Mycobacteriales</taxon>
        <taxon>Nocardiaceae</taxon>
        <taxon>Rhodococcus</taxon>
        <taxon>Rhodococcus erythropolis group</taxon>
    </lineage>
</organism>